<proteinExistence type="predicted"/>
<protein>
    <submittedName>
        <fullName evidence="1">Uncharacterized protein</fullName>
    </submittedName>
</protein>
<evidence type="ECO:0000313" key="2">
    <source>
        <dbReference type="Proteomes" id="UP000790709"/>
    </source>
</evidence>
<reference evidence="1" key="1">
    <citation type="journal article" date="2021" name="New Phytol.">
        <title>Evolutionary innovations through gain and loss of genes in the ectomycorrhizal Boletales.</title>
        <authorList>
            <person name="Wu G."/>
            <person name="Miyauchi S."/>
            <person name="Morin E."/>
            <person name="Kuo A."/>
            <person name="Drula E."/>
            <person name="Varga T."/>
            <person name="Kohler A."/>
            <person name="Feng B."/>
            <person name="Cao Y."/>
            <person name="Lipzen A."/>
            <person name="Daum C."/>
            <person name="Hundley H."/>
            <person name="Pangilinan J."/>
            <person name="Johnson J."/>
            <person name="Barry K."/>
            <person name="LaButti K."/>
            <person name="Ng V."/>
            <person name="Ahrendt S."/>
            <person name="Min B."/>
            <person name="Choi I.G."/>
            <person name="Park H."/>
            <person name="Plett J.M."/>
            <person name="Magnuson J."/>
            <person name="Spatafora J.W."/>
            <person name="Nagy L.G."/>
            <person name="Henrissat B."/>
            <person name="Grigoriev I.V."/>
            <person name="Yang Z.L."/>
            <person name="Xu J."/>
            <person name="Martin F.M."/>
        </authorList>
    </citation>
    <scope>NUCLEOTIDE SEQUENCE</scope>
    <source>
        <strain evidence="1">KUC20120723A-06</strain>
    </source>
</reference>
<accession>A0ACB8AZF4</accession>
<organism evidence="1 2">
    <name type="scientific">Leucogyrophana mollusca</name>
    <dbReference type="NCBI Taxonomy" id="85980"/>
    <lineage>
        <taxon>Eukaryota</taxon>
        <taxon>Fungi</taxon>
        <taxon>Dikarya</taxon>
        <taxon>Basidiomycota</taxon>
        <taxon>Agaricomycotina</taxon>
        <taxon>Agaricomycetes</taxon>
        <taxon>Agaricomycetidae</taxon>
        <taxon>Boletales</taxon>
        <taxon>Boletales incertae sedis</taxon>
        <taxon>Leucogyrophana</taxon>
    </lineage>
</organism>
<dbReference type="EMBL" id="MU266799">
    <property type="protein sequence ID" value="KAH7918364.1"/>
    <property type="molecule type" value="Genomic_DNA"/>
</dbReference>
<dbReference type="Proteomes" id="UP000790709">
    <property type="component" value="Unassembled WGS sequence"/>
</dbReference>
<comment type="caution">
    <text evidence="1">The sequence shown here is derived from an EMBL/GenBank/DDBJ whole genome shotgun (WGS) entry which is preliminary data.</text>
</comment>
<keyword evidence="2" id="KW-1185">Reference proteome</keyword>
<sequence length="65" mass="7546">MMKSLEAPRVGGFGQHLEYRGLVRRRTDLLPFTLASYILLVVCIQYRRLPLVHRSFPLSMSNGFH</sequence>
<evidence type="ECO:0000313" key="1">
    <source>
        <dbReference type="EMBL" id="KAH7918364.1"/>
    </source>
</evidence>
<name>A0ACB8AZF4_9AGAM</name>
<gene>
    <name evidence="1" type="ORF">BV22DRAFT_909974</name>
</gene>